<name>A0A7K1T9F9_9BACT</name>
<dbReference type="GO" id="GO:0071949">
    <property type="term" value="F:FAD binding"/>
    <property type="evidence" value="ECO:0007669"/>
    <property type="project" value="InterPro"/>
</dbReference>
<accession>A0A7K1T9F9</accession>
<dbReference type="PROSITE" id="PS50925">
    <property type="entry name" value="BLUF"/>
    <property type="match status" value="1"/>
</dbReference>
<keyword evidence="3" id="KW-1185">Reference proteome</keyword>
<dbReference type="SMART" id="SM01034">
    <property type="entry name" value="BLUF"/>
    <property type="match status" value="1"/>
</dbReference>
<reference evidence="2 3" key="1">
    <citation type="submission" date="2019-12" db="EMBL/GenBank/DDBJ databases">
        <title>Hymenobacter sp. HMF4947 Genome sequencing and assembly.</title>
        <authorList>
            <person name="Kang H."/>
            <person name="Cha I."/>
            <person name="Kim H."/>
            <person name="Joh K."/>
        </authorList>
    </citation>
    <scope>NUCLEOTIDE SEQUENCE [LARGE SCALE GENOMIC DNA]</scope>
    <source>
        <strain evidence="2 3">HMF4947</strain>
    </source>
</reference>
<proteinExistence type="predicted"/>
<evidence type="ECO:0000259" key="1">
    <source>
        <dbReference type="PROSITE" id="PS50925"/>
    </source>
</evidence>
<dbReference type="Pfam" id="PF04940">
    <property type="entry name" value="BLUF"/>
    <property type="match status" value="1"/>
</dbReference>
<dbReference type="Proteomes" id="UP000441336">
    <property type="component" value="Unassembled WGS sequence"/>
</dbReference>
<protein>
    <recommendedName>
        <fullName evidence="1">BLUF domain-containing protein</fullName>
    </recommendedName>
</protein>
<dbReference type="InterPro" id="IPR007024">
    <property type="entry name" value="BLUF_domain"/>
</dbReference>
<organism evidence="2 3">
    <name type="scientific">Hymenobacter ginkgonis</name>
    <dbReference type="NCBI Taxonomy" id="2682976"/>
    <lineage>
        <taxon>Bacteria</taxon>
        <taxon>Pseudomonadati</taxon>
        <taxon>Bacteroidota</taxon>
        <taxon>Cytophagia</taxon>
        <taxon>Cytophagales</taxon>
        <taxon>Hymenobacteraceae</taxon>
        <taxon>Hymenobacter</taxon>
    </lineage>
</organism>
<feature type="domain" description="BLUF" evidence="1">
    <location>
        <begin position="3"/>
        <end position="94"/>
    </location>
</feature>
<dbReference type="EMBL" id="WQKZ01000001">
    <property type="protein sequence ID" value="MVN75033.1"/>
    <property type="molecule type" value="Genomic_DNA"/>
</dbReference>
<evidence type="ECO:0000313" key="2">
    <source>
        <dbReference type="EMBL" id="MVN75033.1"/>
    </source>
</evidence>
<sequence>MSYHCIVFVSTATIEFGEAELLKLLTQAWALHQEHGITGMMAYSNGRFLQVLEGSQAAVQSVYNNIAADLRHGKLEKLADGPVPHREFAEWHMGFATPPGSRVQLPGFLPLVNLPAAGQIRQLLHDFLALSEEPVR</sequence>
<dbReference type="RefSeq" id="WP_157561803.1">
    <property type="nucleotide sequence ID" value="NZ_WQKZ01000001.1"/>
</dbReference>
<dbReference type="SUPFAM" id="SSF54975">
    <property type="entry name" value="Acylphosphatase/BLUF domain-like"/>
    <property type="match status" value="1"/>
</dbReference>
<evidence type="ECO:0000313" key="3">
    <source>
        <dbReference type="Proteomes" id="UP000441336"/>
    </source>
</evidence>
<gene>
    <name evidence="2" type="ORF">GO988_01700</name>
</gene>
<dbReference type="Gene3D" id="3.30.70.100">
    <property type="match status" value="1"/>
</dbReference>
<dbReference type="AlphaFoldDB" id="A0A7K1T9F9"/>
<dbReference type="InterPro" id="IPR036046">
    <property type="entry name" value="Acylphosphatase-like_dom_sf"/>
</dbReference>
<comment type="caution">
    <text evidence="2">The sequence shown here is derived from an EMBL/GenBank/DDBJ whole genome shotgun (WGS) entry which is preliminary data.</text>
</comment>
<dbReference type="GO" id="GO:0009882">
    <property type="term" value="F:blue light photoreceptor activity"/>
    <property type="evidence" value="ECO:0007669"/>
    <property type="project" value="InterPro"/>
</dbReference>